<gene>
    <name evidence="2" type="ORF">PAT3040_01809</name>
</gene>
<organism evidence="2 3">
    <name type="scientific">Paenibacillus agaridevorans</name>
    <dbReference type="NCBI Taxonomy" id="171404"/>
    <lineage>
        <taxon>Bacteria</taxon>
        <taxon>Bacillati</taxon>
        <taxon>Bacillota</taxon>
        <taxon>Bacilli</taxon>
        <taxon>Bacillales</taxon>
        <taxon>Paenibacillaceae</taxon>
        <taxon>Paenibacillus</taxon>
    </lineage>
</organism>
<dbReference type="PANTHER" id="PTHR40112:SF1">
    <property type="entry name" value="H2HPP ISOMERASE"/>
    <property type="match status" value="1"/>
</dbReference>
<accession>A0A2R5EV42</accession>
<dbReference type="Gene3D" id="2.60.120.10">
    <property type="entry name" value="Jelly Rolls"/>
    <property type="match status" value="1"/>
</dbReference>
<evidence type="ECO:0000259" key="1">
    <source>
        <dbReference type="Pfam" id="PF07883"/>
    </source>
</evidence>
<feature type="domain" description="Cupin type-2" evidence="1">
    <location>
        <begin position="41"/>
        <end position="100"/>
    </location>
</feature>
<dbReference type="CDD" id="cd02238">
    <property type="entry name" value="cupin_KdgF"/>
    <property type="match status" value="1"/>
</dbReference>
<evidence type="ECO:0000313" key="3">
    <source>
        <dbReference type="Proteomes" id="UP000245202"/>
    </source>
</evidence>
<sequence>MRKRGQNVMTEPHRTDGEWQSISPEIRRKVLSPGERMMSMLIDFKKGGYGAEHAHPHEQLGFVLSGKIRMKLGGEEKVVHAGEQIYVPGDVPHDVLALEDSLVLETFTPLRHDLLEAAGIIIHKEVGNQP</sequence>
<dbReference type="PANTHER" id="PTHR40112">
    <property type="entry name" value="H2HPP ISOMERASE"/>
    <property type="match status" value="1"/>
</dbReference>
<keyword evidence="3" id="KW-1185">Reference proteome</keyword>
<evidence type="ECO:0000313" key="2">
    <source>
        <dbReference type="EMBL" id="GBG07261.1"/>
    </source>
</evidence>
<comment type="caution">
    <text evidence="2">The sequence shown here is derived from an EMBL/GenBank/DDBJ whole genome shotgun (WGS) entry which is preliminary data.</text>
</comment>
<protein>
    <submittedName>
        <fullName evidence="2">Putative cupin</fullName>
    </submittedName>
</protein>
<reference evidence="2 3" key="1">
    <citation type="submission" date="2017-08" db="EMBL/GenBank/DDBJ databases">
        <title>Substantial Increase in Enzyme Production by Combined Drug-Resistance Mutations in Paenibacillus agaridevorans.</title>
        <authorList>
            <person name="Tanaka Y."/>
            <person name="Funane K."/>
            <person name="Hosaka T."/>
            <person name="Shiwa Y."/>
            <person name="Fujita N."/>
            <person name="Miyazaki T."/>
            <person name="Yoshikawa H."/>
            <person name="Murakami K."/>
            <person name="Kasahara K."/>
            <person name="Inaoka T."/>
            <person name="Hiraga Y."/>
            <person name="Ochi K."/>
        </authorList>
    </citation>
    <scope>NUCLEOTIDE SEQUENCE [LARGE SCALE GENOMIC DNA]</scope>
    <source>
        <strain evidence="2 3">T-3040</strain>
    </source>
</reference>
<dbReference type="InterPro" id="IPR052535">
    <property type="entry name" value="Bacilysin_H2HPP_isomerase"/>
</dbReference>
<dbReference type="InterPro" id="IPR013096">
    <property type="entry name" value="Cupin_2"/>
</dbReference>
<dbReference type="Pfam" id="PF07883">
    <property type="entry name" value="Cupin_2"/>
    <property type="match status" value="1"/>
</dbReference>
<dbReference type="SUPFAM" id="SSF51182">
    <property type="entry name" value="RmlC-like cupins"/>
    <property type="match status" value="1"/>
</dbReference>
<name>A0A2R5EV42_9BACL</name>
<dbReference type="InterPro" id="IPR011051">
    <property type="entry name" value="RmlC_Cupin_sf"/>
</dbReference>
<proteinExistence type="predicted"/>
<dbReference type="Proteomes" id="UP000245202">
    <property type="component" value="Unassembled WGS sequence"/>
</dbReference>
<dbReference type="AlphaFoldDB" id="A0A2R5EV42"/>
<dbReference type="EMBL" id="BDQX01000085">
    <property type="protein sequence ID" value="GBG07261.1"/>
    <property type="molecule type" value="Genomic_DNA"/>
</dbReference>
<dbReference type="InterPro" id="IPR014710">
    <property type="entry name" value="RmlC-like_jellyroll"/>
</dbReference>